<feature type="region of interest" description="Disordered" evidence="1">
    <location>
        <begin position="1"/>
        <end position="50"/>
    </location>
</feature>
<protein>
    <submittedName>
        <fullName evidence="2">Uncharacterized protein</fullName>
    </submittedName>
</protein>
<dbReference type="EMBL" id="CP031385">
    <property type="protein sequence ID" value="QPG94996.1"/>
    <property type="molecule type" value="Genomic_DNA"/>
</dbReference>
<keyword evidence="3" id="KW-1185">Reference proteome</keyword>
<name>A0A7S9PT43_EPIFF</name>
<sequence>MAPIACRSPQSQPPRPGRLVTLDESTGHHQVATSNSSPSSTTVSQMSTSGARKRLEVIKIDEFNEAVKEFLPQVEQDPVVLALVSSRALGPQGGKDMKAQLEAWSNALLGVAICLREDAEGRDGQDAEAEVKTGEEIEVEAEVEAKPTIGGTMCLGGVRSMPRQRIIIAWRKWASEAIPWIGWMDWMVDWAITHLYHSVIRGQ</sequence>
<evidence type="ECO:0000256" key="1">
    <source>
        <dbReference type="SAM" id="MobiDB-lite"/>
    </source>
</evidence>
<dbReference type="Proteomes" id="UP000594364">
    <property type="component" value="Chromosome 1"/>
</dbReference>
<dbReference type="OrthoDB" id="64477at2759"/>
<evidence type="ECO:0000313" key="2">
    <source>
        <dbReference type="EMBL" id="QPG94996.1"/>
    </source>
</evidence>
<feature type="compositionally biased region" description="Low complexity" evidence="1">
    <location>
        <begin position="33"/>
        <end position="49"/>
    </location>
</feature>
<accession>A0A7S9PT43</accession>
<gene>
    <name evidence="2" type="ORF">C2857_007486</name>
</gene>
<evidence type="ECO:0000313" key="3">
    <source>
        <dbReference type="Proteomes" id="UP000594364"/>
    </source>
</evidence>
<reference evidence="2 3" key="1">
    <citation type="journal article" date="2018" name="PLoS Genet.">
        <title>Repeat elements organise 3D genome structure and mediate transcription in the filamentous fungus Epichloe festucae.</title>
        <authorList>
            <person name="Winter D.J."/>
            <person name="Ganley A.R.D."/>
            <person name="Young C.A."/>
            <person name="Liachko I."/>
            <person name="Schardl C.L."/>
            <person name="Dupont P.Y."/>
            <person name="Berry D."/>
            <person name="Ram A."/>
            <person name="Scott B."/>
            <person name="Cox M.P."/>
        </authorList>
    </citation>
    <scope>NUCLEOTIDE SEQUENCE [LARGE SCALE GENOMIC DNA]</scope>
    <source>
        <strain evidence="2 3">Fl1</strain>
    </source>
</reference>
<proteinExistence type="predicted"/>
<organism evidence="2 3">
    <name type="scientific">Epichloe festucae (strain Fl1)</name>
    <dbReference type="NCBI Taxonomy" id="877507"/>
    <lineage>
        <taxon>Eukaryota</taxon>
        <taxon>Fungi</taxon>
        <taxon>Dikarya</taxon>
        <taxon>Ascomycota</taxon>
        <taxon>Pezizomycotina</taxon>
        <taxon>Sordariomycetes</taxon>
        <taxon>Hypocreomycetidae</taxon>
        <taxon>Hypocreales</taxon>
        <taxon>Clavicipitaceae</taxon>
        <taxon>Epichloe</taxon>
    </lineage>
</organism>
<dbReference type="AlphaFoldDB" id="A0A7S9PT43"/>